<evidence type="ECO:0000313" key="2">
    <source>
        <dbReference type="Proteomes" id="UP001172101"/>
    </source>
</evidence>
<gene>
    <name evidence="1" type="ORF">B0T26DRAFT_165309</name>
</gene>
<dbReference type="AlphaFoldDB" id="A0AA40B5U5"/>
<evidence type="ECO:0000313" key="1">
    <source>
        <dbReference type="EMBL" id="KAK0728251.1"/>
    </source>
</evidence>
<keyword evidence="2" id="KW-1185">Reference proteome</keyword>
<sequence>MVSMQFYYLLSRGAFTQLVRAFTFGLLIFTYALALRSRGLCFTVLSFFNQHFLFRGDLYNMISRLFRQNRIPPDLLKSSCFPEGKGCRRCDLIRQRRPTSNRAILSLGCVCNVAMPTVEIMRRKQALGR</sequence>
<dbReference type="Proteomes" id="UP001172101">
    <property type="component" value="Unassembled WGS sequence"/>
</dbReference>
<comment type="caution">
    <text evidence="1">The sequence shown here is derived from an EMBL/GenBank/DDBJ whole genome shotgun (WGS) entry which is preliminary data.</text>
</comment>
<protein>
    <submittedName>
        <fullName evidence="1">Uncharacterized protein</fullName>
    </submittedName>
</protein>
<accession>A0AA40B5U5</accession>
<proteinExistence type="predicted"/>
<dbReference type="GeneID" id="85316794"/>
<dbReference type="EMBL" id="JAUIRO010000002">
    <property type="protein sequence ID" value="KAK0728251.1"/>
    <property type="molecule type" value="Genomic_DNA"/>
</dbReference>
<reference evidence="1" key="1">
    <citation type="submission" date="2023-06" db="EMBL/GenBank/DDBJ databases">
        <title>Genome-scale phylogeny and comparative genomics of the fungal order Sordariales.</title>
        <authorList>
            <consortium name="Lawrence Berkeley National Laboratory"/>
            <person name="Hensen N."/>
            <person name="Bonometti L."/>
            <person name="Westerberg I."/>
            <person name="Brannstrom I.O."/>
            <person name="Guillou S."/>
            <person name="Cros-Aarteil S."/>
            <person name="Calhoun S."/>
            <person name="Haridas S."/>
            <person name="Kuo A."/>
            <person name="Mondo S."/>
            <person name="Pangilinan J."/>
            <person name="Riley R."/>
            <person name="LaButti K."/>
            <person name="Andreopoulos B."/>
            <person name="Lipzen A."/>
            <person name="Chen C."/>
            <person name="Yanf M."/>
            <person name="Daum C."/>
            <person name="Ng V."/>
            <person name="Clum A."/>
            <person name="Steindorff A."/>
            <person name="Ohm R."/>
            <person name="Martin F."/>
            <person name="Silar P."/>
            <person name="Natvig D."/>
            <person name="Lalanne C."/>
            <person name="Gautier V."/>
            <person name="Ament-velasquez S.L."/>
            <person name="Kruys A."/>
            <person name="Hutchinson M.I."/>
            <person name="Powell A.J."/>
            <person name="Barry K."/>
            <person name="Miller A.N."/>
            <person name="Grigoriev I.V."/>
            <person name="Debuchy R."/>
            <person name="Gladieux P."/>
            <person name="Thoren M.H."/>
            <person name="Johannesson H."/>
        </authorList>
    </citation>
    <scope>NUCLEOTIDE SEQUENCE</scope>
    <source>
        <strain evidence="1">SMH2392-1A</strain>
    </source>
</reference>
<dbReference type="RefSeq" id="XP_060301106.1">
    <property type="nucleotide sequence ID" value="XM_060433523.1"/>
</dbReference>
<name>A0AA40B5U5_9PEZI</name>
<organism evidence="1 2">
    <name type="scientific">Lasiosphaeria miniovina</name>
    <dbReference type="NCBI Taxonomy" id="1954250"/>
    <lineage>
        <taxon>Eukaryota</taxon>
        <taxon>Fungi</taxon>
        <taxon>Dikarya</taxon>
        <taxon>Ascomycota</taxon>
        <taxon>Pezizomycotina</taxon>
        <taxon>Sordariomycetes</taxon>
        <taxon>Sordariomycetidae</taxon>
        <taxon>Sordariales</taxon>
        <taxon>Lasiosphaeriaceae</taxon>
        <taxon>Lasiosphaeria</taxon>
    </lineage>
</organism>